<feature type="compositionally biased region" description="Basic and acidic residues" evidence="1">
    <location>
        <begin position="736"/>
        <end position="774"/>
    </location>
</feature>
<reference evidence="2 3" key="1">
    <citation type="journal article" date="2018" name="Sci. Rep.">
        <title>Comparative analysis of the Pocillopora damicornis genome highlights role of immune system in coral evolution.</title>
        <authorList>
            <person name="Cunning R."/>
            <person name="Bay R.A."/>
            <person name="Gillette P."/>
            <person name="Baker A.C."/>
            <person name="Traylor-Knowles N."/>
        </authorList>
    </citation>
    <scope>NUCLEOTIDE SEQUENCE [LARGE SCALE GENOMIC DNA]</scope>
    <source>
        <strain evidence="2">RSMAS</strain>
        <tissue evidence="2">Whole animal</tissue>
    </source>
</reference>
<feature type="compositionally biased region" description="Polar residues" evidence="1">
    <location>
        <begin position="790"/>
        <end position="804"/>
    </location>
</feature>
<accession>A0A3M6UCK5</accession>
<feature type="region of interest" description="Disordered" evidence="1">
    <location>
        <begin position="398"/>
        <end position="518"/>
    </location>
</feature>
<feature type="compositionally biased region" description="Polar residues" evidence="1">
    <location>
        <begin position="537"/>
        <end position="552"/>
    </location>
</feature>
<dbReference type="Gene3D" id="1.25.40.20">
    <property type="entry name" value="Ankyrin repeat-containing domain"/>
    <property type="match status" value="1"/>
</dbReference>
<dbReference type="InterPro" id="IPR029071">
    <property type="entry name" value="Ubiquitin-like_domsf"/>
</dbReference>
<dbReference type="InterPro" id="IPR036770">
    <property type="entry name" value="Ankyrin_rpt-contain_sf"/>
</dbReference>
<organism evidence="2 3">
    <name type="scientific">Pocillopora damicornis</name>
    <name type="common">Cauliflower coral</name>
    <name type="synonym">Millepora damicornis</name>
    <dbReference type="NCBI Taxonomy" id="46731"/>
    <lineage>
        <taxon>Eukaryota</taxon>
        <taxon>Metazoa</taxon>
        <taxon>Cnidaria</taxon>
        <taxon>Anthozoa</taxon>
        <taxon>Hexacorallia</taxon>
        <taxon>Scleractinia</taxon>
        <taxon>Astrocoeniina</taxon>
        <taxon>Pocilloporidae</taxon>
        <taxon>Pocillopora</taxon>
    </lineage>
</organism>
<evidence type="ECO:0008006" key="4">
    <source>
        <dbReference type="Google" id="ProtNLM"/>
    </source>
</evidence>
<feature type="region of interest" description="Disordered" evidence="1">
    <location>
        <begin position="537"/>
        <end position="614"/>
    </location>
</feature>
<feature type="compositionally biased region" description="Low complexity" evidence="1">
    <location>
        <begin position="10"/>
        <end position="20"/>
    </location>
</feature>
<dbReference type="STRING" id="46731.A0A3M6UCK5"/>
<feature type="region of interest" description="Disordered" evidence="1">
    <location>
        <begin position="1"/>
        <end position="20"/>
    </location>
</feature>
<feature type="compositionally biased region" description="Basic residues" evidence="1">
    <location>
        <begin position="554"/>
        <end position="564"/>
    </location>
</feature>
<feature type="compositionally biased region" description="Basic and acidic residues" evidence="1">
    <location>
        <begin position="287"/>
        <end position="296"/>
    </location>
</feature>
<feature type="region of interest" description="Disordered" evidence="1">
    <location>
        <begin position="253"/>
        <end position="306"/>
    </location>
</feature>
<feature type="compositionally biased region" description="Basic and acidic residues" evidence="1">
    <location>
        <begin position="1166"/>
        <end position="1189"/>
    </location>
</feature>
<dbReference type="SUPFAM" id="SSF54236">
    <property type="entry name" value="Ubiquitin-like"/>
    <property type="match status" value="1"/>
</dbReference>
<gene>
    <name evidence="2" type="ORF">pdam_00004702</name>
</gene>
<proteinExistence type="predicted"/>
<evidence type="ECO:0000313" key="3">
    <source>
        <dbReference type="Proteomes" id="UP000275408"/>
    </source>
</evidence>
<dbReference type="EMBL" id="RCHS01001807">
    <property type="protein sequence ID" value="RMX51286.1"/>
    <property type="molecule type" value="Genomic_DNA"/>
</dbReference>
<feature type="compositionally biased region" description="Basic and acidic residues" evidence="1">
    <location>
        <begin position="438"/>
        <end position="464"/>
    </location>
</feature>
<keyword evidence="3" id="KW-1185">Reference proteome</keyword>
<dbReference type="OrthoDB" id="5967250at2759"/>
<protein>
    <recommendedName>
        <fullName evidence="4">Ubiquitin-like domain-containing protein</fullName>
    </recommendedName>
</protein>
<feature type="compositionally biased region" description="Polar residues" evidence="1">
    <location>
        <begin position="267"/>
        <end position="276"/>
    </location>
</feature>
<dbReference type="Proteomes" id="UP000275408">
    <property type="component" value="Unassembled WGS sequence"/>
</dbReference>
<name>A0A3M6UCK5_POCDA</name>
<dbReference type="CDD" id="cd17039">
    <property type="entry name" value="Ubl_ubiquitin_like"/>
    <property type="match status" value="1"/>
</dbReference>
<feature type="compositionally biased region" description="Low complexity" evidence="1">
    <location>
        <begin position="465"/>
        <end position="476"/>
    </location>
</feature>
<feature type="region of interest" description="Disordered" evidence="1">
    <location>
        <begin position="1212"/>
        <end position="1231"/>
    </location>
</feature>
<comment type="caution">
    <text evidence="2">The sequence shown here is derived from an EMBL/GenBank/DDBJ whole genome shotgun (WGS) entry which is preliminary data.</text>
</comment>
<feature type="compositionally biased region" description="Basic and acidic residues" evidence="1">
    <location>
        <begin position="498"/>
        <end position="517"/>
    </location>
</feature>
<evidence type="ECO:0000313" key="2">
    <source>
        <dbReference type="EMBL" id="RMX51286.1"/>
    </source>
</evidence>
<dbReference type="AlphaFoldDB" id="A0A3M6UCK5"/>
<feature type="region of interest" description="Disordered" evidence="1">
    <location>
        <begin position="1086"/>
        <end position="1147"/>
    </location>
</feature>
<feature type="region of interest" description="Disordered" evidence="1">
    <location>
        <begin position="721"/>
        <end position="823"/>
    </location>
</feature>
<feature type="region of interest" description="Disordered" evidence="1">
    <location>
        <begin position="1026"/>
        <end position="1049"/>
    </location>
</feature>
<sequence>MVCSKVGSHDQMNNMNDDTNGDNFGRSRVIDILTPEGKTLKMHIQDSTTVGCIKIDCELLCGIPSDLQLVKLQDKELGNDETIDISDGCTLKVTVQQWWQKFISACYKGDTKQVRKRALVKMSQISREERNFTAAFIGAVKGNHNLMFATCAGRNMNLRTKTKLSGRNLLHAAVSGGSKSCVANIFMNGGNALLEVPDNTGETPIKMAEKLYGDSGELVNFLNVYLELHRRDAKCSGSSNSFWDNFERNNDSSGGISADDKFDNSDNSRPQFNENMDSQLGDLSSDSDERTEEKKTTNYTETRFCNNNSATPLTKVNIVDYDATVGQNSSHVRLDGFSNSDNEQIGANFKNEGSSEQCYIPKSDTGYYSGNNESIRKDTTHVTEMLWNEHLFTQANTPLVGSTTGHELSLAHSRSGDDKEVNSMSLLSADPTYADSNESDRRAQPRNQGIEEQRRKRTTTERPNLEMLLSMSSENSASPVLSASPENEPHNSESVVNESRDDQQANEENKNEPHDKQCCANTESEVVNARNDKATLPTATSSEKCNIVTSHSPKPLRRAQLRKKSIVEQQRRRRSMAGRPNLEELIRKREEESEQENASEIGKEEGSGAMDSNETGPVALVITTEDSSSLKCKEKSNDADFKDEGLITIKNMEKENTGYESKEKNFSAIDYQGEESPVSARYVLQMWQNQALENASGDETDTTCSPKTPRRALLRKQVFMEQRRKRSATERPNLIKRLDPHKKDDDGDEKLGHEEIEIIRHGKGQEKTNKDSKNNDLVFPVDQGGALESDFSSANSGESASTKEQNVESKKAPTNPPLTGTSQKRVPIRVTHRRSNVGHLLEARARKDLRSNWSYLSGDESDVSETEQKVVDETVMNIRTSSKMQRRRRLPMVPNKTMKLPLIKIEDSGTSTGSDPGDTHVPKRSQVHYSGSVGGDEKSFVLNDNFKVPCPSVGRSRSGSMCSEDSASSEEMLGERSRQVNIPQEPIIKSRFLEERIFCRAKSEGETSSGSQPISISFVKNLPVSQRRQSVPDTTFAPTQHINPTRTRRCSVQVEDLDEQGYQISPQLRARLKMRERPRENLPWNEWRAGRRRSSSLQDANKDENLGPENTNQGELHKDELSDKRADIRGETREETRVAWNEKRRPESARYGTHCRMTFTEWLDNKEALDRSRPTSAQRRNEHAKDDTNHQSQTAKAYKEWLRKKDQEALEKEEMLGRKGKKKVHRTYHRK</sequence>
<feature type="compositionally biased region" description="Basic and acidic residues" evidence="1">
    <location>
        <begin position="1115"/>
        <end position="1147"/>
    </location>
</feature>
<feature type="compositionally biased region" description="Basic residues" evidence="1">
    <location>
        <begin position="1218"/>
        <end position="1231"/>
    </location>
</feature>
<feature type="compositionally biased region" description="Polar residues" evidence="1">
    <location>
        <begin position="1026"/>
        <end position="1045"/>
    </location>
</feature>
<feature type="compositionally biased region" description="Basic and acidic residues" evidence="1">
    <location>
        <begin position="581"/>
        <end position="591"/>
    </location>
</feature>
<evidence type="ECO:0000256" key="1">
    <source>
        <dbReference type="SAM" id="MobiDB-lite"/>
    </source>
</evidence>
<feature type="region of interest" description="Disordered" evidence="1">
    <location>
        <begin position="1166"/>
        <end position="1196"/>
    </location>
</feature>